<dbReference type="NCBIfam" id="NF041940">
    <property type="entry name" value="choice_anch_X"/>
    <property type="match status" value="1"/>
</dbReference>
<evidence type="ECO:0000313" key="3">
    <source>
        <dbReference type="EMBL" id="GLP96195.1"/>
    </source>
</evidence>
<keyword evidence="2" id="KW-0732">Signal</keyword>
<protein>
    <submittedName>
        <fullName evidence="3">TIGR03503 family protein</fullName>
    </submittedName>
</protein>
<dbReference type="AlphaFoldDB" id="A0AA37RVK7"/>
<dbReference type="Proteomes" id="UP001161422">
    <property type="component" value="Unassembled WGS sequence"/>
</dbReference>
<accession>A0AA37RVK7</accession>
<gene>
    <name evidence="3" type="ORF">GCM10007895_15010</name>
</gene>
<keyword evidence="4" id="KW-1185">Reference proteome</keyword>
<dbReference type="EMBL" id="BSNC01000004">
    <property type="protein sequence ID" value="GLP96195.1"/>
    <property type="molecule type" value="Genomic_DNA"/>
</dbReference>
<proteinExistence type="predicted"/>
<reference evidence="3" key="1">
    <citation type="journal article" date="2014" name="Int. J. Syst. Evol. Microbiol.">
        <title>Complete genome sequence of Corynebacterium casei LMG S-19264T (=DSM 44701T), isolated from a smear-ripened cheese.</title>
        <authorList>
            <consortium name="US DOE Joint Genome Institute (JGI-PGF)"/>
            <person name="Walter F."/>
            <person name="Albersmeier A."/>
            <person name="Kalinowski J."/>
            <person name="Ruckert C."/>
        </authorList>
    </citation>
    <scope>NUCLEOTIDE SEQUENCE</scope>
    <source>
        <strain evidence="3">NBRC 101628</strain>
    </source>
</reference>
<feature type="signal peptide" evidence="2">
    <location>
        <begin position="1"/>
        <end position="21"/>
    </location>
</feature>
<keyword evidence="1" id="KW-0472">Membrane</keyword>
<dbReference type="RefSeq" id="WP_095505362.1">
    <property type="nucleotide sequence ID" value="NZ_BSNC01000004.1"/>
</dbReference>
<keyword evidence="1" id="KW-0812">Transmembrane</keyword>
<evidence type="ECO:0000256" key="1">
    <source>
        <dbReference type="SAM" id="Phobius"/>
    </source>
</evidence>
<keyword evidence="1" id="KW-1133">Transmembrane helix</keyword>
<sequence>MRVIGTLLVLIGLLMTQLVQAATHTQSSLLKNRFRIDHQVESVTLMIQRQYATPSVILVLPDGHKWYSDRHPANVSWAHSASADIIKIENPPAGPWQILGGFESDSMLQMVSELGIKVESFPERIFQGEQLRLTANLLTDDKVNRMPGLDFAVDWSAMIVAGDDPNLLINSANALQLGRYRDNGEGYDAAPDDGDFTAYFKLTRPQGLYQIQVVARNEVFERKHRQKVEIVEAPMSLDLVSETSVVDGAQRFWLNISTDQNELVLGKTHLKLSITRGKDASQDAVFDDIYIENQRLHLAQIDEFGTYQINAEVFSETLEGRPVHFVKAPIHVNYQAPPPPPPTPDELLAQQQAAIEAERQQHKDKVLVWVIGGNSGAVLFGGLALWLVRRRRKAAQQLEQQEAELMALSRKGVSSNEQNLTLP</sequence>
<feature type="chain" id="PRO_5041334816" evidence="2">
    <location>
        <begin position="22"/>
        <end position="423"/>
    </location>
</feature>
<evidence type="ECO:0000313" key="4">
    <source>
        <dbReference type="Proteomes" id="UP001161422"/>
    </source>
</evidence>
<name>A0AA37RVK7_9GAMM</name>
<comment type="caution">
    <text evidence="3">The sequence shown here is derived from an EMBL/GenBank/DDBJ whole genome shotgun (WGS) entry which is preliminary data.</text>
</comment>
<organism evidence="3 4">
    <name type="scientific">Paraferrimonas sedimenticola</name>
    <dbReference type="NCBI Taxonomy" id="375674"/>
    <lineage>
        <taxon>Bacteria</taxon>
        <taxon>Pseudomonadati</taxon>
        <taxon>Pseudomonadota</taxon>
        <taxon>Gammaproteobacteria</taxon>
        <taxon>Alteromonadales</taxon>
        <taxon>Ferrimonadaceae</taxon>
        <taxon>Paraferrimonas</taxon>
    </lineage>
</organism>
<evidence type="ECO:0000256" key="2">
    <source>
        <dbReference type="SAM" id="SignalP"/>
    </source>
</evidence>
<reference evidence="3" key="2">
    <citation type="submission" date="2023-01" db="EMBL/GenBank/DDBJ databases">
        <title>Draft genome sequence of Paraferrimonas sedimenticola strain NBRC 101628.</title>
        <authorList>
            <person name="Sun Q."/>
            <person name="Mori K."/>
        </authorList>
    </citation>
    <scope>NUCLEOTIDE SEQUENCE</scope>
    <source>
        <strain evidence="3">NBRC 101628</strain>
    </source>
</reference>
<feature type="transmembrane region" description="Helical" evidence="1">
    <location>
        <begin position="366"/>
        <end position="388"/>
    </location>
</feature>